<accession>A0A4R6QUW6</accession>
<evidence type="ECO:0000259" key="1">
    <source>
        <dbReference type="Pfam" id="PF12146"/>
    </source>
</evidence>
<dbReference type="AlphaFoldDB" id="A0A4R6QUW6"/>
<comment type="caution">
    <text evidence="2">The sequence shown here is derived from an EMBL/GenBank/DDBJ whole genome shotgun (WGS) entry which is preliminary data.</text>
</comment>
<dbReference type="InterPro" id="IPR029058">
    <property type="entry name" value="AB_hydrolase_fold"/>
</dbReference>
<proteinExistence type="predicted"/>
<dbReference type="InterPro" id="IPR022742">
    <property type="entry name" value="Hydrolase_4"/>
</dbReference>
<dbReference type="SUPFAM" id="SSF53474">
    <property type="entry name" value="alpha/beta-Hydrolases"/>
    <property type="match status" value="1"/>
</dbReference>
<feature type="domain" description="Serine aminopeptidase S33" evidence="1">
    <location>
        <begin position="38"/>
        <end position="167"/>
    </location>
</feature>
<dbReference type="InParanoid" id="A0A4R6QUW6"/>
<keyword evidence="3" id="KW-1185">Reference proteome</keyword>
<dbReference type="EMBL" id="SNXS01000001">
    <property type="protein sequence ID" value="TDP74625.1"/>
    <property type="molecule type" value="Genomic_DNA"/>
</dbReference>
<dbReference type="Proteomes" id="UP000295361">
    <property type="component" value="Unassembled WGS sequence"/>
</dbReference>
<name>A0A4R6QUW6_9BURK</name>
<protein>
    <submittedName>
        <fullName evidence="2">Exosortase A-associated hydrolase 2</fullName>
    </submittedName>
</protein>
<dbReference type="Gene3D" id="3.40.50.1820">
    <property type="entry name" value="alpha/beta hydrolase"/>
    <property type="match status" value="1"/>
</dbReference>
<gene>
    <name evidence="2" type="ORF">DES47_101688</name>
</gene>
<dbReference type="GO" id="GO:0016787">
    <property type="term" value="F:hydrolase activity"/>
    <property type="evidence" value="ECO:0007669"/>
    <property type="project" value="UniProtKB-KW"/>
</dbReference>
<evidence type="ECO:0000313" key="2">
    <source>
        <dbReference type="EMBL" id="TDP74625.1"/>
    </source>
</evidence>
<evidence type="ECO:0000313" key="3">
    <source>
        <dbReference type="Proteomes" id="UP000295361"/>
    </source>
</evidence>
<dbReference type="NCBIfam" id="TIGR03101">
    <property type="entry name" value="hydr2_PEP"/>
    <property type="match status" value="1"/>
</dbReference>
<sequence length="290" mass="31384">MQMTTFVPLEAFFLDMPVAAGLAVAGRFALFHPPQGRHHRGAVLYVHPLAEELNRSRRMAALQARALALDGWAVLQLDLYGCGDSAGDFGDATWDQWVADVLAGCEWLRQRMSLPSTSPLWLWGLRAGALLCVEASRRMPGPCHLLFWSPLASGKLALHQFLRLRAAAEMMGAGAKGVMARLRNELDQGRRVEVAGYTVAPALATGLELATLTPPNATTPPASLVWFELGTSAPEQALTPQPPGLAPWREAGFEVGFHLVDGPAFWQSPEFEAAPALIEQTTALVRRSAS</sequence>
<dbReference type="Pfam" id="PF12146">
    <property type="entry name" value="Hydrolase_4"/>
    <property type="match status" value="1"/>
</dbReference>
<keyword evidence="2" id="KW-0378">Hydrolase</keyword>
<dbReference type="RefSeq" id="WP_243748136.1">
    <property type="nucleotide sequence ID" value="NZ_SNXS01000001.1"/>
</dbReference>
<dbReference type="InterPro" id="IPR017532">
    <property type="entry name" value="Hydrolase-2_PEP"/>
</dbReference>
<reference evidence="2 3" key="1">
    <citation type="submission" date="2019-03" db="EMBL/GenBank/DDBJ databases">
        <title>Genomic Encyclopedia of Type Strains, Phase IV (KMG-IV): sequencing the most valuable type-strain genomes for metagenomic binning, comparative biology and taxonomic classification.</title>
        <authorList>
            <person name="Goeker M."/>
        </authorList>
    </citation>
    <scope>NUCLEOTIDE SEQUENCE [LARGE SCALE GENOMIC DNA]</scope>
    <source>
        <strain evidence="2 3">DSM 16998</strain>
    </source>
</reference>
<organism evidence="2 3">
    <name type="scientific">Roseateles toxinivorans</name>
    <dbReference type="NCBI Taxonomy" id="270368"/>
    <lineage>
        <taxon>Bacteria</taxon>
        <taxon>Pseudomonadati</taxon>
        <taxon>Pseudomonadota</taxon>
        <taxon>Betaproteobacteria</taxon>
        <taxon>Burkholderiales</taxon>
        <taxon>Sphaerotilaceae</taxon>
        <taxon>Roseateles</taxon>
    </lineage>
</organism>